<keyword evidence="4" id="KW-1185">Reference proteome</keyword>
<organism evidence="3 4">
    <name type="scientific">Bulleidia extructa W1219</name>
    <dbReference type="NCBI Taxonomy" id="679192"/>
    <lineage>
        <taxon>Bacteria</taxon>
        <taxon>Bacillati</taxon>
        <taxon>Bacillota</taxon>
        <taxon>Erysipelotrichia</taxon>
        <taxon>Erysipelotrichales</taxon>
        <taxon>Erysipelotrichaceae</taxon>
        <taxon>Bulleidia</taxon>
    </lineage>
</organism>
<proteinExistence type="predicted"/>
<protein>
    <submittedName>
        <fullName evidence="3">Acyltransferase</fullName>
    </submittedName>
</protein>
<feature type="transmembrane region" description="Helical" evidence="1">
    <location>
        <begin position="210"/>
        <end position="231"/>
    </location>
</feature>
<name>D2MPU4_9FIRM</name>
<dbReference type="RefSeq" id="WP_006627407.1">
    <property type="nucleotide sequence ID" value="NZ_ADFR01000014.1"/>
</dbReference>
<gene>
    <name evidence="3" type="ORF">HMPREF9013_0331</name>
</gene>
<feature type="domain" description="Acyltransferase 3" evidence="2">
    <location>
        <begin position="11"/>
        <end position="328"/>
    </location>
</feature>
<sequence>MTMQQEIRKSNMEILRILAILWIVGFHYCFKGGYHFTGLSLNHVIVKTFWMFGEWGVNMFMLLTGFFMCEKTFRMKKLMNLLLQVQFYTILTAYLAYRLGFFSIVGKKNWFLFFFPVITNRYWYVTAYVLIYILMPFINLFLQGMDQKTWKRFLVITLGLWCVIPTIFGIFYNGTEGFLYYNRFLWYVEMYCLGAYYKKYGSELFPTKKLCTLGILISFGLLLLSIITIIWKRAFFARIGLLEPAYFWPPNTILILILSITTFLWFEKTDIKNHRLINRLASTTLGIYMLHDGILVSWLWRVVFKNATHQESPFLLAHILFATLSIFIVGVGIDFIRQQLENTFWNAIKCVKRKRI</sequence>
<keyword evidence="1" id="KW-0812">Transmembrane</keyword>
<evidence type="ECO:0000259" key="2">
    <source>
        <dbReference type="Pfam" id="PF01757"/>
    </source>
</evidence>
<keyword evidence="3" id="KW-0012">Acyltransferase</keyword>
<reference evidence="4" key="1">
    <citation type="submission" date="2009-12" db="EMBL/GenBank/DDBJ databases">
        <title>Sequence of Clostridiales genomosp. BVAB3 str. UPII9-5.</title>
        <authorList>
            <person name="Madupu R."/>
            <person name="Durkin A.S."/>
            <person name="Torralba M."/>
            <person name="Methe B."/>
            <person name="Sutton G.G."/>
            <person name="Strausberg R.L."/>
            <person name="Nelson K.E."/>
        </authorList>
    </citation>
    <scope>NUCLEOTIDE SEQUENCE [LARGE SCALE GENOMIC DNA]</scope>
    <source>
        <strain evidence="4">W1219</strain>
    </source>
</reference>
<keyword evidence="1" id="KW-1133">Transmembrane helix</keyword>
<dbReference type="AlphaFoldDB" id="D2MPU4"/>
<feature type="transmembrane region" description="Helical" evidence="1">
    <location>
        <begin position="285"/>
        <end position="303"/>
    </location>
</feature>
<feature type="transmembrane region" description="Helical" evidence="1">
    <location>
        <begin position="50"/>
        <end position="69"/>
    </location>
</feature>
<evidence type="ECO:0000313" key="3">
    <source>
        <dbReference type="EMBL" id="EFC05397.1"/>
    </source>
</evidence>
<dbReference type="eggNOG" id="COG3274">
    <property type="taxonomic scope" value="Bacteria"/>
</dbReference>
<feature type="transmembrane region" description="Helical" evidence="1">
    <location>
        <begin position="246"/>
        <end position="265"/>
    </location>
</feature>
<dbReference type="EMBL" id="ADFR01000014">
    <property type="protein sequence ID" value="EFC05397.1"/>
    <property type="molecule type" value="Genomic_DNA"/>
</dbReference>
<dbReference type="InterPro" id="IPR002656">
    <property type="entry name" value="Acyl_transf_3_dom"/>
</dbReference>
<feature type="transmembrane region" description="Helical" evidence="1">
    <location>
        <begin position="122"/>
        <end position="141"/>
    </location>
</feature>
<feature type="transmembrane region" description="Helical" evidence="1">
    <location>
        <begin position="153"/>
        <end position="172"/>
    </location>
</feature>
<feature type="transmembrane region" description="Helical" evidence="1">
    <location>
        <begin position="315"/>
        <end position="336"/>
    </location>
</feature>
<dbReference type="Pfam" id="PF01757">
    <property type="entry name" value="Acyl_transf_3"/>
    <property type="match status" value="1"/>
</dbReference>
<keyword evidence="3" id="KW-0808">Transferase</keyword>
<dbReference type="Proteomes" id="UP000005017">
    <property type="component" value="Unassembled WGS sequence"/>
</dbReference>
<dbReference type="STRING" id="679192.HMPREF9013_0331"/>
<comment type="caution">
    <text evidence="3">The sequence shown here is derived from an EMBL/GenBank/DDBJ whole genome shotgun (WGS) entry which is preliminary data.</text>
</comment>
<keyword evidence="1" id="KW-0472">Membrane</keyword>
<evidence type="ECO:0000313" key="4">
    <source>
        <dbReference type="Proteomes" id="UP000005017"/>
    </source>
</evidence>
<evidence type="ECO:0000256" key="1">
    <source>
        <dbReference type="SAM" id="Phobius"/>
    </source>
</evidence>
<accession>D2MPU4</accession>
<dbReference type="GO" id="GO:0016747">
    <property type="term" value="F:acyltransferase activity, transferring groups other than amino-acyl groups"/>
    <property type="evidence" value="ECO:0007669"/>
    <property type="project" value="InterPro"/>
</dbReference>
<feature type="transmembrane region" description="Helical" evidence="1">
    <location>
        <begin position="81"/>
        <end position="102"/>
    </location>
</feature>
<feature type="transmembrane region" description="Helical" evidence="1">
    <location>
        <begin position="12"/>
        <end position="30"/>
    </location>
</feature>
<feature type="transmembrane region" description="Helical" evidence="1">
    <location>
        <begin position="178"/>
        <end position="198"/>
    </location>
</feature>